<evidence type="ECO:0000313" key="6">
    <source>
        <dbReference type="EMBL" id="TDP71658.1"/>
    </source>
</evidence>
<feature type="signal peptide" evidence="4">
    <location>
        <begin position="1"/>
        <end position="23"/>
    </location>
</feature>
<evidence type="ECO:0000256" key="3">
    <source>
        <dbReference type="ARBA" id="ARBA00022764"/>
    </source>
</evidence>
<dbReference type="Proteomes" id="UP000295361">
    <property type="component" value="Unassembled WGS sequence"/>
</dbReference>
<evidence type="ECO:0000256" key="4">
    <source>
        <dbReference type="RuleBase" id="RU362063"/>
    </source>
</evidence>
<dbReference type="GO" id="GO:0044780">
    <property type="term" value="P:bacterial-type flagellum assembly"/>
    <property type="evidence" value="ECO:0007669"/>
    <property type="project" value="InterPro"/>
</dbReference>
<dbReference type="InParanoid" id="A0A4R6QPT4"/>
<evidence type="ECO:0000256" key="2">
    <source>
        <dbReference type="ARBA" id="ARBA00022729"/>
    </source>
</evidence>
<name>A0A4R6QPT4_9BURK</name>
<dbReference type="NCBIfam" id="TIGR03170">
    <property type="entry name" value="flgA_cterm"/>
    <property type="match status" value="1"/>
</dbReference>
<dbReference type="InterPro" id="IPR013974">
    <property type="entry name" value="SAF"/>
</dbReference>
<dbReference type="Gene3D" id="2.30.30.760">
    <property type="match status" value="1"/>
</dbReference>
<comment type="subcellular location">
    <subcellularLocation>
        <location evidence="1 4">Periplasm</location>
    </subcellularLocation>
</comment>
<accession>A0A4R6QPT4</accession>
<dbReference type="CDD" id="cd11614">
    <property type="entry name" value="SAF_CpaB_FlgA_like"/>
    <property type="match status" value="1"/>
</dbReference>
<dbReference type="RefSeq" id="WP_133701417.1">
    <property type="nucleotide sequence ID" value="NZ_SNXS01000003.1"/>
</dbReference>
<dbReference type="InterPro" id="IPR017585">
    <property type="entry name" value="SAF_FlgA"/>
</dbReference>
<comment type="similarity">
    <text evidence="4">Belongs to the FlgA family.</text>
</comment>
<dbReference type="PROSITE" id="PS51257">
    <property type="entry name" value="PROKAR_LIPOPROTEIN"/>
    <property type="match status" value="1"/>
</dbReference>
<comment type="caution">
    <text evidence="6">The sequence shown here is derived from an EMBL/GenBank/DDBJ whole genome shotgun (WGS) entry which is preliminary data.</text>
</comment>
<dbReference type="PANTHER" id="PTHR36307:SF1">
    <property type="entry name" value="FLAGELLA BASAL BODY P-RING FORMATION PROTEIN FLGA"/>
    <property type="match status" value="1"/>
</dbReference>
<dbReference type="SMART" id="SM00858">
    <property type="entry name" value="SAF"/>
    <property type="match status" value="1"/>
</dbReference>
<evidence type="ECO:0000313" key="7">
    <source>
        <dbReference type="Proteomes" id="UP000295361"/>
    </source>
</evidence>
<dbReference type="GO" id="GO:0042597">
    <property type="term" value="C:periplasmic space"/>
    <property type="evidence" value="ECO:0007669"/>
    <property type="project" value="UniProtKB-SubCell"/>
</dbReference>
<evidence type="ECO:0000256" key="1">
    <source>
        <dbReference type="ARBA" id="ARBA00004418"/>
    </source>
</evidence>
<keyword evidence="2 4" id="KW-0732">Signal</keyword>
<dbReference type="Pfam" id="PF13144">
    <property type="entry name" value="ChapFlgA"/>
    <property type="match status" value="1"/>
</dbReference>
<dbReference type="InterPro" id="IPR039246">
    <property type="entry name" value="Flagellar_FlgA"/>
</dbReference>
<dbReference type="OrthoDB" id="8561436at2"/>
<dbReference type="Pfam" id="PF17656">
    <property type="entry name" value="ChapFlgA_N"/>
    <property type="match status" value="1"/>
</dbReference>
<proteinExistence type="inferred from homology"/>
<dbReference type="PANTHER" id="PTHR36307">
    <property type="entry name" value="FLAGELLA BASAL BODY P-RING FORMATION PROTEIN FLGA"/>
    <property type="match status" value="1"/>
</dbReference>
<keyword evidence="6" id="KW-0966">Cell projection</keyword>
<dbReference type="FunCoup" id="A0A4R6QPT4">
    <property type="interactions" value="44"/>
</dbReference>
<keyword evidence="4" id="KW-1005">Bacterial flagellum biogenesis</keyword>
<feature type="domain" description="SAF" evidence="5">
    <location>
        <begin position="111"/>
        <end position="173"/>
    </location>
</feature>
<keyword evidence="6" id="KW-0282">Flagellum</keyword>
<dbReference type="AlphaFoldDB" id="A0A4R6QPT4"/>
<feature type="chain" id="PRO_5021041381" description="Flagella basal body P-ring formation protein FlgA" evidence="4">
    <location>
        <begin position="24"/>
        <end position="235"/>
    </location>
</feature>
<keyword evidence="7" id="KW-1185">Reference proteome</keyword>
<dbReference type="EMBL" id="SNXS01000003">
    <property type="protein sequence ID" value="TDP71658.1"/>
    <property type="molecule type" value="Genomic_DNA"/>
</dbReference>
<sequence length="235" mass="25078">MSRTLRPILLSALLLALACPASAQLALGEPLARELQQLAEQGARAGLPAKARVEIQLGELDPRLRLAPCQQVQPYLPNGMKMWGRTRIGLRCVQGTSKWNVTLPLTVQVFARALVAKSPLPGGVILSQADLHEAEIDIAADGGAVFTEAKGLVGRTLVRSVNAGEAVRSSFLKQRQWFAAGETVKVLAIGQGYAVEGEGQAQGPGTEGQEVRVRFESGRVVTGRATGERKVELQL</sequence>
<dbReference type="Gene3D" id="3.90.1210.10">
    <property type="entry name" value="Antifreeze-like/N-acetylneuraminic acid synthase C-terminal domain"/>
    <property type="match status" value="1"/>
</dbReference>
<keyword evidence="6" id="KW-0969">Cilium</keyword>
<reference evidence="6 7" key="1">
    <citation type="submission" date="2019-03" db="EMBL/GenBank/DDBJ databases">
        <title>Genomic Encyclopedia of Type Strains, Phase IV (KMG-IV): sequencing the most valuable type-strain genomes for metagenomic binning, comparative biology and taxonomic classification.</title>
        <authorList>
            <person name="Goeker M."/>
        </authorList>
    </citation>
    <scope>NUCLEOTIDE SEQUENCE [LARGE SCALE GENOMIC DNA]</scope>
    <source>
        <strain evidence="6 7">DSM 16998</strain>
    </source>
</reference>
<keyword evidence="3 4" id="KW-0574">Periplasm</keyword>
<evidence type="ECO:0000259" key="5">
    <source>
        <dbReference type="SMART" id="SM00858"/>
    </source>
</evidence>
<gene>
    <name evidence="6" type="ORF">DES47_103640</name>
</gene>
<dbReference type="InterPro" id="IPR041231">
    <property type="entry name" value="FlgA_N"/>
</dbReference>
<protein>
    <recommendedName>
        <fullName evidence="4">Flagella basal body P-ring formation protein FlgA</fullName>
    </recommendedName>
</protein>
<comment type="function">
    <text evidence="4">Involved in the assembly process of the P-ring formation. It may associate with FlgF on the rod constituting a structure essential for the P-ring assembly or may act as a modulator protein for the P-ring assembly.</text>
</comment>
<organism evidence="6 7">
    <name type="scientific">Roseateles toxinivorans</name>
    <dbReference type="NCBI Taxonomy" id="270368"/>
    <lineage>
        <taxon>Bacteria</taxon>
        <taxon>Pseudomonadati</taxon>
        <taxon>Pseudomonadota</taxon>
        <taxon>Betaproteobacteria</taxon>
        <taxon>Burkholderiales</taxon>
        <taxon>Sphaerotilaceae</taxon>
        <taxon>Roseateles</taxon>
    </lineage>
</organism>